<keyword evidence="2" id="KW-0812">Transmembrane</keyword>
<evidence type="ECO:0000256" key="2">
    <source>
        <dbReference type="SAM" id="Phobius"/>
    </source>
</evidence>
<organism evidence="3">
    <name type="scientific">hydrothermal vent metagenome</name>
    <dbReference type="NCBI Taxonomy" id="652676"/>
    <lineage>
        <taxon>unclassified sequences</taxon>
        <taxon>metagenomes</taxon>
        <taxon>ecological metagenomes</taxon>
    </lineage>
</organism>
<evidence type="ECO:0008006" key="4">
    <source>
        <dbReference type="Google" id="ProtNLM"/>
    </source>
</evidence>
<name>A0A3B0VP52_9ZZZZ</name>
<dbReference type="InterPro" id="IPR052534">
    <property type="entry name" value="Extracell_DNA_Util/SecSys_Comp"/>
</dbReference>
<gene>
    <name evidence="3" type="ORF">MNBD_DELTA04-1052</name>
</gene>
<dbReference type="PANTHER" id="PTHR40278">
    <property type="entry name" value="DNA UTILIZATION PROTEIN HOFN"/>
    <property type="match status" value="1"/>
</dbReference>
<keyword evidence="2" id="KW-1133">Transmembrane helix</keyword>
<dbReference type="AlphaFoldDB" id="A0A3B0VP52"/>
<accession>A0A3B0VP52</accession>
<protein>
    <recommendedName>
        <fullName evidence="4">Type IV pilus biogenesis protein PilN</fullName>
    </recommendedName>
</protein>
<keyword evidence="1" id="KW-0175">Coiled coil</keyword>
<feature type="transmembrane region" description="Helical" evidence="2">
    <location>
        <begin position="21"/>
        <end position="42"/>
    </location>
</feature>
<proteinExistence type="predicted"/>
<dbReference type="EMBL" id="UOEY01000112">
    <property type="protein sequence ID" value="VAW40872.1"/>
    <property type="molecule type" value="Genomic_DNA"/>
</dbReference>
<dbReference type="InterPro" id="IPR007813">
    <property type="entry name" value="PilN"/>
</dbReference>
<sequence>MIYINLLPIKEIKERERAYHQLLAFAVGFLCLLLVLGGVGVFQATTAAQLNADLSRLQNEKHKYTRILDQIKKFEQDRALTEKKIAVIEELKKSSALTVHILDEVARLTPTKRLWLKSLAQTGNKLRLTGMALDNRTIAQYMDDLKTSPYINEVSLQNSTLAKYAGRDLKSFAISCLVSVPDKTSGQTDKISATKQ</sequence>
<reference evidence="3" key="1">
    <citation type="submission" date="2018-06" db="EMBL/GenBank/DDBJ databases">
        <authorList>
            <person name="Zhirakovskaya E."/>
        </authorList>
    </citation>
    <scope>NUCLEOTIDE SEQUENCE</scope>
</reference>
<dbReference type="PANTHER" id="PTHR40278:SF1">
    <property type="entry name" value="DNA UTILIZATION PROTEIN HOFN"/>
    <property type="match status" value="1"/>
</dbReference>
<evidence type="ECO:0000256" key="1">
    <source>
        <dbReference type="SAM" id="Coils"/>
    </source>
</evidence>
<keyword evidence="2" id="KW-0472">Membrane</keyword>
<dbReference type="Pfam" id="PF05137">
    <property type="entry name" value="PilN"/>
    <property type="match status" value="1"/>
</dbReference>
<feature type="coiled-coil region" evidence="1">
    <location>
        <begin position="47"/>
        <end position="91"/>
    </location>
</feature>
<evidence type="ECO:0000313" key="3">
    <source>
        <dbReference type="EMBL" id="VAW40872.1"/>
    </source>
</evidence>